<dbReference type="GO" id="GO:0019843">
    <property type="term" value="F:rRNA binding"/>
    <property type="evidence" value="ECO:0007669"/>
    <property type="project" value="UniProtKB-UniRule"/>
</dbReference>
<evidence type="ECO:0000256" key="2">
    <source>
        <dbReference type="ARBA" id="ARBA00022730"/>
    </source>
</evidence>
<dbReference type="NCBIfam" id="TIGR03625">
    <property type="entry name" value="L3_bact"/>
    <property type="match status" value="1"/>
</dbReference>
<protein>
    <recommendedName>
        <fullName evidence="6 7">Large ribosomal subunit protein uL3</fullName>
    </recommendedName>
</protein>
<dbReference type="GO" id="GO:0006412">
    <property type="term" value="P:translation"/>
    <property type="evidence" value="ECO:0007669"/>
    <property type="project" value="UniProtKB-UniRule"/>
</dbReference>
<keyword evidence="3 7" id="KW-0694">RNA-binding</keyword>
<dbReference type="InterPro" id="IPR009000">
    <property type="entry name" value="Transl_B-barrel_sf"/>
</dbReference>
<dbReference type="InterPro" id="IPR000597">
    <property type="entry name" value="Ribosomal_uL3"/>
</dbReference>
<name>A0A388T9C7_TERA1</name>
<dbReference type="EMBL" id="BGZN01000008">
    <property type="protein sequence ID" value="GBR73234.1"/>
    <property type="molecule type" value="Genomic_DNA"/>
</dbReference>
<evidence type="ECO:0000313" key="9">
    <source>
        <dbReference type="Proteomes" id="UP000269352"/>
    </source>
</evidence>
<dbReference type="Pfam" id="PF00297">
    <property type="entry name" value="Ribosomal_L3"/>
    <property type="match status" value="1"/>
</dbReference>
<evidence type="ECO:0000256" key="3">
    <source>
        <dbReference type="ARBA" id="ARBA00022884"/>
    </source>
</evidence>
<gene>
    <name evidence="7 8" type="primary">rplC</name>
    <name evidence="8" type="ORF">NO1_0647</name>
</gene>
<evidence type="ECO:0000256" key="4">
    <source>
        <dbReference type="ARBA" id="ARBA00022980"/>
    </source>
</evidence>
<evidence type="ECO:0000256" key="5">
    <source>
        <dbReference type="ARBA" id="ARBA00023274"/>
    </source>
</evidence>
<evidence type="ECO:0000256" key="6">
    <source>
        <dbReference type="ARBA" id="ARBA00035243"/>
    </source>
</evidence>
<comment type="similarity">
    <text evidence="1 7">Belongs to the universal ribosomal protein uL3 family.</text>
</comment>
<accession>A0A388T9C7</accession>
<keyword evidence="4 7" id="KW-0689">Ribosomal protein</keyword>
<dbReference type="AlphaFoldDB" id="A0A388T9C7"/>
<dbReference type="SUPFAM" id="SSF50447">
    <property type="entry name" value="Translation proteins"/>
    <property type="match status" value="1"/>
</dbReference>
<sequence length="217" mass="22911">MKSLLGRKIGMTQIFTEDGRAQAVTAVECGPCVVLQAKKKTEKDGYTALKLGFLDRKKSNKAGLGAAKKAGLEKAKKYVREVRVPDTLNIPAGSVLNCSIFAAGEKISVTGTSIGKGFQGAIKRHGFTIGPRSHGSKNNRITGSQRFMDRGGRIPCGAKMPGQMGNARVTIRGLKVVEVLSDKNVILVSGAIPGPKNGLVVVSNHHAEYDAGKIAAK</sequence>
<dbReference type="PANTHER" id="PTHR11229">
    <property type="entry name" value="50S RIBOSOMAL PROTEIN L3"/>
    <property type="match status" value="1"/>
</dbReference>
<keyword evidence="2 7" id="KW-0699">rRNA-binding</keyword>
<dbReference type="InterPro" id="IPR019927">
    <property type="entry name" value="Ribosomal_uL3_bac/org-type"/>
</dbReference>
<evidence type="ECO:0000256" key="1">
    <source>
        <dbReference type="ARBA" id="ARBA00006540"/>
    </source>
</evidence>
<comment type="subunit">
    <text evidence="7">Part of the 50S ribosomal subunit. Forms a cluster with proteins L14 and L19.</text>
</comment>
<proteinExistence type="inferred from homology"/>
<keyword evidence="9" id="KW-1185">Reference proteome</keyword>
<dbReference type="GO" id="GO:0022625">
    <property type="term" value="C:cytosolic large ribosomal subunit"/>
    <property type="evidence" value="ECO:0007669"/>
    <property type="project" value="TreeGrafter"/>
</dbReference>
<dbReference type="Gene3D" id="3.30.160.810">
    <property type="match status" value="1"/>
</dbReference>
<dbReference type="PANTHER" id="PTHR11229:SF16">
    <property type="entry name" value="LARGE RIBOSOMAL SUBUNIT PROTEIN UL3C"/>
    <property type="match status" value="1"/>
</dbReference>
<comment type="caution">
    <text evidence="8">The sequence shown here is derived from an EMBL/GenBank/DDBJ whole genome shotgun (WGS) entry which is preliminary data.</text>
</comment>
<evidence type="ECO:0000256" key="7">
    <source>
        <dbReference type="HAMAP-Rule" id="MF_01325"/>
    </source>
</evidence>
<dbReference type="HAMAP" id="MF_01325_B">
    <property type="entry name" value="Ribosomal_uL3_B"/>
    <property type="match status" value="1"/>
</dbReference>
<reference evidence="8 9" key="1">
    <citation type="journal article" date="2019" name="ISME J.">
        <title>Genome analyses of uncultured TG2/ZB3 bacteria in 'Margulisbacteria' specifically attached to ectosymbiotic spirochetes of protists in the termite gut.</title>
        <authorList>
            <person name="Utami Y.D."/>
            <person name="Kuwahara H."/>
            <person name="Igai K."/>
            <person name="Murakami T."/>
            <person name="Sugaya K."/>
            <person name="Morikawa T."/>
            <person name="Nagura Y."/>
            <person name="Yuki M."/>
            <person name="Deevong P."/>
            <person name="Inoue T."/>
            <person name="Kihara K."/>
            <person name="Lo N."/>
            <person name="Yamada A."/>
            <person name="Ohkuma M."/>
            <person name="Hongoh Y."/>
        </authorList>
    </citation>
    <scope>NUCLEOTIDE SEQUENCE [LARGE SCALE GENOMIC DNA]</scope>
    <source>
        <strain evidence="8">NkOx7-01</strain>
    </source>
</reference>
<dbReference type="GO" id="GO:0003735">
    <property type="term" value="F:structural constituent of ribosome"/>
    <property type="evidence" value="ECO:0007669"/>
    <property type="project" value="UniProtKB-UniRule"/>
</dbReference>
<organism evidence="8 9">
    <name type="scientific">Termititenax aidoneus</name>
    <dbReference type="NCBI Taxonomy" id="2218524"/>
    <lineage>
        <taxon>Bacteria</taxon>
        <taxon>Bacillati</taxon>
        <taxon>Candidatus Margulisiibacteriota</taxon>
        <taxon>Candidatus Termititenacia</taxon>
        <taxon>Candidatus Termititenacales</taxon>
        <taxon>Candidatus Termititenacaceae</taxon>
        <taxon>Candidatus Termititenax</taxon>
    </lineage>
</organism>
<keyword evidence="5 7" id="KW-0687">Ribonucleoprotein</keyword>
<dbReference type="Proteomes" id="UP000269352">
    <property type="component" value="Unassembled WGS sequence"/>
</dbReference>
<dbReference type="Gene3D" id="2.40.30.10">
    <property type="entry name" value="Translation factors"/>
    <property type="match status" value="1"/>
</dbReference>
<evidence type="ECO:0000313" key="8">
    <source>
        <dbReference type="EMBL" id="GBR73234.1"/>
    </source>
</evidence>
<comment type="function">
    <text evidence="7">One of the primary rRNA binding proteins, it binds directly near the 3'-end of the 23S rRNA, where it nucleates assembly of the 50S subunit.</text>
</comment>